<accession>A0A1B8B0E0</accession>
<name>A0A1B8B0E0_FUSPO</name>
<feature type="compositionally biased region" description="Pro residues" evidence="1">
    <location>
        <begin position="10"/>
        <end position="19"/>
    </location>
</feature>
<dbReference type="AlphaFoldDB" id="A0A1B8B0E0"/>
<dbReference type="EMBL" id="LYXU01000001">
    <property type="protein sequence ID" value="OBS26193.1"/>
    <property type="molecule type" value="Genomic_DNA"/>
</dbReference>
<gene>
    <name evidence="2" type="ORF">FPOA_00134</name>
</gene>
<reference evidence="2 3" key="1">
    <citation type="submission" date="2016-06" db="EMBL/GenBank/DDBJ databases">
        <title>Living apart together: crosstalk between the core and supernumerary genomes in a fungal plant pathogen.</title>
        <authorList>
            <person name="Vanheule A."/>
            <person name="Audenaert K."/>
            <person name="Warris S."/>
            <person name="Van De Geest H."/>
            <person name="Schijlen E."/>
            <person name="Hofte M."/>
            <person name="De Saeger S."/>
            <person name="Haesaert G."/>
            <person name="Waalwijk C."/>
            <person name="Van Der Lee T."/>
        </authorList>
    </citation>
    <scope>NUCLEOTIDE SEQUENCE [LARGE SCALE GENOMIC DNA]</scope>
    <source>
        <strain evidence="2 3">2516</strain>
    </source>
</reference>
<evidence type="ECO:0000313" key="3">
    <source>
        <dbReference type="Proteomes" id="UP000091967"/>
    </source>
</evidence>
<protein>
    <submittedName>
        <fullName evidence="2">Uncharacterized protein</fullName>
    </submittedName>
</protein>
<proteinExistence type="predicted"/>
<keyword evidence="3" id="KW-1185">Reference proteome</keyword>
<feature type="region of interest" description="Disordered" evidence="1">
    <location>
        <begin position="1"/>
        <end position="44"/>
    </location>
</feature>
<feature type="compositionally biased region" description="Basic and acidic residues" evidence="1">
    <location>
        <begin position="207"/>
        <end position="219"/>
    </location>
</feature>
<dbReference type="Proteomes" id="UP000091967">
    <property type="component" value="Unassembled WGS sequence"/>
</dbReference>
<evidence type="ECO:0000313" key="2">
    <source>
        <dbReference type="EMBL" id="OBS26193.1"/>
    </source>
</evidence>
<evidence type="ECO:0000256" key="1">
    <source>
        <dbReference type="SAM" id="MobiDB-lite"/>
    </source>
</evidence>
<feature type="compositionally biased region" description="Basic and acidic residues" evidence="1">
    <location>
        <begin position="176"/>
        <end position="187"/>
    </location>
</feature>
<feature type="region of interest" description="Disordered" evidence="1">
    <location>
        <begin position="176"/>
        <end position="233"/>
    </location>
</feature>
<organism evidence="2 3">
    <name type="scientific">Fusarium poae</name>
    <dbReference type="NCBI Taxonomy" id="36050"/>
    <lineage>
        <taxon>Eukaryota</taxon>
        <taxon>Fungi</taxon>
        <taxon>Dikarya</taxon>
        <taxon>Ascomycota</taxon>
        <taxon>Pezizomycotina</taxon>
        <taxon>Sordariomycetes</taxon>
        <taxon>Hypocreomycetidae</taxon>
        <taxon>Hypocreales</taxon>
        <taxon>Nectriaceae</taxon>
        <taxon>Fusarium</taxon>
    </lineage>
</organism>
<comment type="caution">
    <text evidence="2">The sequence shown here is derived from an EMBL/GenBank/DDBJ whole genome shotgun (WGS) entry which is preliminary data.</text>
</comment>
<sequence>MNHLQIDKMPSPPPKPSSPIPFQRNRAHTMDESWPPSHHPPQGSFRLRAIENISSLDPKPATEEHTDPYFTANAANGPLHIVDTMLLQVVRDQNGKTLGMRVIDPNNTMGKEANICAPLPLGESTTGMAFNVGSAQAMHEAFMKAKQVTDSERIVGVMFAPVKQKGQVRDVDWSILEQGKKPEKEAGPKAVTGHRSRRRHATNEFGESSKPKPKPKAELENWSEDSDAAAGLQLHPMIRDMIVNDNKGDT</sequence>
<dbReference type="OMA" id="PERANVC"/>